<dbReference type="Proteomes" id="UP000886520">
    <property type="component" value="Chromosome 21"/>
</dbReference>
<sequence length="109" mass="11907">ERTGHLEECMGKEGQFDGVSAAKGEHAGTGVREACALADSRQWGTINREGGSCMRGGVKAAKGQARPEIAKGLHRGDLWVDCKEEKRVAGYSQGRCCRVEFFWSRVPPR</sequence>
<organism evidence="1 2">
    <name type="scientific">Adiantum capillus-veneris</name>
    <name type="common">Maidenhair fern</name>
    <dbReference type="NCBI Taxonomy" id="13818"/>
    <lineage>
        <taxon>Eukaryota</taxon>
        <taxon>Viridiplantae</taxon>
        <taxon>Streptophyta</taxon>
        <taxon>Embryophyta</taxon>
        <taxon>Tracheophyta</taxon>
        <taxon>Polypodiopsida</taxon>
        <taxon>Polypodiidae</taxon>
        <taxon>Polypodiales</taxon>
        <taxon>Pteridineae</taxon>
        <taxon>Pteridaceae</taxon>
        <taxon>Vittarioideae</taxon>
        <taxon>Adiantum</taxon>
    </lineage>
</organism>
<evidence type="ECO:0000313" key="2">
    <source>
        <dbReference type="Proteomes" id="UP000886520"/>
    </source>
</evidence>
<proteinExistence type="predicted"/>
<accession>A0A9D4U9I2</accession>
<name>A0A9D4U9I2_ADICA</name>
<reference evidence="1" key="1">
    <citation type="submission" date="2021-01" db="EMBL/GenBank/DDBJ databases">
        <title>Adiantum capillus-veneris genome.</title>
        <authorList>
            <person name="Fang Y."/>
            <person name="Liao Q."/>
        </authorList>
    </citation>
    <scope>NUCLEOTIDE SEQUENCE</scope>
    <source>
        <strain evidence="1">H3</strain>
        <tissue evidence="1">Leaf</tissue>
    </source>
</reference>
<comment type="caution">
    <text evidence="1">The sequence shown here is derived from an EMBL/GenBank/DDBJ whole genome shotgun (WGS) entry which is preliminary data.</text>
</comment>
<gene>
    <name evidence="1" type="ORF">GOP47_0022314</name>
</gene>
<feature type="non-terminal residue" evidence="1">
    <location>
        <position position="1"/>
    </location>
</feature>
<protein>
    <submittedName>
        <fullName evidence="1">Uncharacterized protein</fullName>
    </submittedName>
</protein>
<dbReference type="EMBL" id="JABFUD020000021">
    <property type="protein sequence ID" value="KAI5063767.1"/>
    <property type="molecule type" value="Genomic_DNA"/>
</dbReference>
<evidence type="ECO:0000313" key="1">
    <source>
        <dbReference type="EMBL" id="KAI5063767.1"/>
    </source>
</evidence>
<dbReference type="AlphaFoldDB" id="A0A9D4U9I2"/>
<keyword evidence="2" id="KW-1185">Reference proteome</keyword>